<dbReference type="GO" id="GO:0005886">
    <property type="term" value="C:plasma membrane"/>
    <property type="evidence" value="ECO:0007669"/>
    <property type="project" value="TreeGrafter"/>
</dbReference>
<evidence type="ECO:0000256" key="3">
    <source>
        <dbReference type="ARBA" id="ARBA00022989"/>
    </source>
</evidence>
<sequence>MAITTLTIEGYCDKNNLTFKLKAGNEVMNLNCTLIAEKDSKGAVVFISYVSIGSIINETFISKENLTIDEKLENIYLNSKVVSGTIGYSNDSFLSTPVIFTFQHIHVKKPLCVYWDNTVWSNKGCKTISFNDSHTVCSCSHFSSFAVLMASEDFVLTIITYVGLGLSLLCLFLAALTFLLCRAIRGTGTLLHLQLSLCLFLANLLFLTGIERTEPKVIMCSIIAGGLHYLYLAAFTWMFLEGLHLFLTVRNLRVANYTSASRFKKRFMYPFGYGIPAVIVAVSAGIHFLQFLQINLSFYLTTLWILRDRLSALNKEVSTIQNNRTLTIKALAQLFILGCSWSLGFFLIDSIAEPIRLIIAYAFTIINSLQGVYIFLVHCVFNRQKGEKEQKREREKEGERKRKRMKERERERKKERERERERERGRSPGVMTNL</sequence>
<dbReference type="PANTHER" id="PTHR12011">
    <property type="entry name" value="ADHESION G-PROTEIN COUPLED RECEPTOR"/>
    <property type="match status" value="1"/>
</dbReference>
<evidence type="ECO:0000259" key="8">
    <source>
        <dbReference type="PROSITE" id="PS50221"/>
    </source>
</evidence>
<reference evidence="10 11" key="1">
    <citation type="journal article" date="2011" name="Proc. Natl. Acad. Sci. U.S.A.">
        <title>Genetic diversity and population structure of the endangered marsupial Sarcophilus harrisii (Tasmanian devil).</title>
        <authorList>
            <person name="Miller W."/>
            <person name="Hayes V.M."/>
            <person name="Ratan A."/>
            <person name="Petersen D.C."/>
            <person name="Wittekindt N.E."/>
            <person name="Miller J."/>
            <person name="Walenz B."/>
            <person name="Knight J."/>
            <person name="Qi J."/>
            <person name="Zhao F."/>
            <person name="Wang Q."/>
            <person name="Bedoya-Reina O.C."/>
            <person name="Katiyar N."/>
            <person name="Tomsho L.P."/>
            <person name="Kasson L.M."/>
            <person name="Hardie R.A."/>
            <person name="Woodbridge P."/>
            <person name="Tindall E.A."/>
            <person name="Bertelsen M.F."/>
            <person name="Dixon D."/>
            <person name="Pyecroft S."/>
            <person name="Helgen K.M."/>
            <person name="Lesk A.M."/>
            <person name="Pringle T.H."/>
            <person name="Patterson N."/>
            <person name="Zhang Y."/>
            <person name="Kreiss A."/>
            <person name="Woods G.M."/>
            <person name="Jones M.E."/>
            <person name="Schuster S.C."/>
        </authorList>
    </citation>
    <scope>NUCLEOTIDE SEQUENCE [LARGE SCALE GENOMIC DNA]</scope>
</reference>
<dbReference type="Pfam" id="PF01825">
    <property type="entry name" value="GPS"/>
    <property type="match status" value="1"/>
</dbReference>
<comment type="subcellular location">
    <subcellularLocation>
        <location evidence="1">Membrane</location>
        <topology evidence="1">Multi-pass membrane protein</topology>
    </subcellularLocation>
</comment>
<dbReference type="Pfam" id="PF00002">
    <property type="entry name" value="7tm_2"/>
    <property type="match status" value="2"/>
</dbReference>
<reference evidence="10" key="2">
    <citation type="submission" date="2025-08" db="UniProtKB">
        <authorList>
            <consortium name="Ensembl"/>
        </authorList>
    </citation>
    <scope>IDENTIFICATION</scope>
</reference>
<dbReference type="InterPro" id="IPR017981">
    <property type="entry name" value="GPCR_2-like_7TM"/>
</dbReference>
<organism evidence="10 11">
    <name type="scientific">Sarcophilus harrisii</name>
    <name type="common">Tasmanian devil</name>
    <name type="synonym">Sarcophilus laniarius</name>
    <dbReference type="NCBI Taxonomy" id="9305"/>
    <lineage>
        <taxon>Eukaryota</taxon>
        <taxon>Metazoa</taxon>
        <taxon>Chordata</taxon>
        <taxon>Craniata</taxon>
        <taxon>Vertebrata</taxon>
        <taxon>Euteleostomi</taxon>
        <taxon>Mammalia</taxon>
        <taxon>Metatheria</taxon>
        <taxon>Dasyuromorphia</taxon>
        <taxon>Dasyuridae</taxon>
        <taxon>Sarcophilus</taxon>
    </lineage>
</organism>
<dbReference type="AlphaFoldDB" id="G3VW92"/>
<feature type="domain" description="GAIN-B" evidence="8">
    <location>
        <begin position="4"/>
        <end position="155"/>
    </location>
</feature>
<evidence type="ECO:0000313" key="10">
    <source>
        <dbReference type="Ensembl" id="ENSSHAP00000007447.2"/>
    </source>
</evidence>
<dbReference type="GO" id="GO:0004930">
    <property type="term" value="F:G protein-coupled receptor activity"/>
    <property type="evidence" value="ECO:0007669"/>
    <property type="project" value="InterPro"/>
</dbReference>
<protein>
    <submittedName>
        <fullName evidence="10">Uncharacterized protein</fullName>
    </submittedName>
</protein>
<proteinExistence type="predicted"/>
<dbReference type="InterPro" id="IPR057244">
    <property type="entry name" value="GAIN_B"/>
</dbReference>
<dbReference type="Gene3D" id="2.60.220.50">
    <property type="match status" value="1"/>
</dbReference>
<gene>
    <name evidence="10" type="primary">LOC100917314</name>
</gene>
<feature type="region of interest" description="Disordered" evidence="6">
    <location>
        <begin position="386"/>
        <end position="434"/>
    </location>
</feature>
<dbReference type="PROSITE" id="PS50221">
    <property type="entry name" value="GAIN_B"/>
    <property type="match status" value="1"/>
</dbReference>
<dbReference type="eggNOG" id="KOG4193">
    <property type="taxonomic scope" value="Eukaryota"/>
</dbReference>
<dbReference type="GeneTree" id="ENSGT00940000162163"/>
<evidence type="ECO:0000256" key="1">
    <source>
        <dbReference type="ARBA" id="ARBA00004141"/>
    </source>
</evidence>
<dbReference type="Gene3D" id="1.20.1070.10">
    <property type="entry name" value="Rhodopsin 7-helix transmembrane proteins"/>
    <property type="match status" value="2"/>
</dbReference>
<dbReference type="InterPro" id="IPR046338">
    <property type="entry name" value="GAIN_dom_sf"/>
</dbReference>
<feature type="transmembrane region" description="Helical" evidence="7">
    <location>
        <begin position="154"/>
        <end position="179"/>
    </location>
</feature>
<feature type="transmembrane region" description="Helical" evidence="7">
    <location>
        <begin position="358"/>
        <end position="381"/>
    </location>
</feature>
<evidence type="ECO:0000313" key="11">
    <source>
        <dbReference type="Proteomes" id="UP000007648"/>
    </source>
</evidence>
<dbReference type="InParanoid" id="G3VW92"/>
<evidence type="ECO:0000256" key="5">
    <source>
        <dbReference type="ARBA" id="ARBA00023157"/>
    </source>
</evidence>
<dbReference type="GO" id="GO:0007189">
    <property type="term" value="P:adenylate cyclase-activating G protein-coupled receptor signaling pathway"/>
    <property type="evidence" value="ECO:0007669"/>
    <property type="project" value="TreeGrafter"/>
</dbReference>
<evidence type="ECO:0000256" key="7">
    <source>
        <dbReference type="SAM" id="Phobius"/>
    </source>
</evidence>
<feature type="transmembrane region" description="Helical" evidence="7">
    <location>
        <begin position="292"/>
        <end position="310"/>
    </location>
</feature>
<dbReference type="PRINTS" id="PR00249">
    <property type="entry name" value="GPCRSECRETIN"/>
</dbReference>
<accession>G3VW92</accession>
<evidence type="ECO:0000256" key="2">
    <source>
        <dbReference type="ARBA" id="ARBA00022692"/>
    </source>
</evidence>
<feature type="transmembrane region" description="Helical" evidence="7">
    <location>
        <begin position="191"/>
        <end position="210"/>
    </location>
</feature>
<reference evidence="10" key="3">
    <citation type="submission" date="2025-09" db="UniProtKB">
        <authorList>
            <consortium name="Ensembl"/>
        </authorList>
    </citation>
    <scope>IDENTIFICATION</scope>
</reference>
<keyword evidence="2 7" id="KW-0812">Transmembrane</keyword>
<dbReference type="GO" id="GO:0007166">
    <property type="term" value="P:cell surface receptor signaling pathway"/>
    <property type="evidence" value="ECO:0007669"/>
    <property type="project" value="InterPro"/>
</dbReference>
<feature type="domain" description="G-protein coupled receptors family 2 profile 2" evidence="9">
    <location>
        <begin position="156"/>
        <end position="382"/>
    </location>
</feature>
<dbReference type="InterPro" id="IPR000203">
    <property type="entry name" value="GPS"/>
</dbReference>
<dbReference type="PROSITE" id="PS50261">
    <property type="entry name" value="G_PROTEIN_RECEP_F2_4"/>
    <property type="match status" value="1"/>
</dbReference>
<dbReference type="SMART" id="SM00303">
    <property type="entry name" value="GPS"/>
    <property type="match status" value="1"/>
</dbReference>
<feature type="transmembrane region" description="Helical" evidence="7">
    <location>
        <begin position="222"/>
        <end position="247"/>
    </location>
</feature>
<feature type="compositionally biased region" description="Basic and acidic residues" evidence="6">
    <location>
        <begin position="386"/>
        <end position="426"/>
    </location>
</feature>
<feature type="transmembrane region" description="Helical" evidence="7">
    <location>
        <begin position="267"/>
        <end position="286"/>
    </location>
</feature>
<name>G3VW92_SARHA</name>
<dbReference type="PANTHER" id="PTHR12011:SF433">
    <property type="entry name" value="ADHESION G PROTEIN-COUPLED RECEPTOR E1-LIKE-RELATED"/>
    <property type="match status" value="1"/>
</dbReference>
<feature type="transmembrane region" description="Helical" evidence="7">
    <location>
        <begin position="331"/>
        <end position="352"/>
    </location>
</feature>
<keyword evidence="5" id="KW-1015">Disulfide bond</keyword>
<keyword evidence="11" id="KW-1185">Reference proteome</keyword>
<evidence type="ECO:0000256" key="4">
    <source>
        <dbReference type="ARBA" id="ARBA00023136"/>
    </source>
</evidence>
<dbReference type="Proteomes" id="UP000007648">
    <property type="component" value="Unassembled WGS sequence"/>
</dbReference>
<dbReference type="InterPro" id="IPR000832">
    <property type="entry name" value="GPCR_2_secretin-like"/>
</dbReference>
<evidence type="ECO:0000256" key="6">
    <source>
        <dbReference type="SAM" id="MobiDB-lite"/>
    </source>
</evidence>
<dbReference type="Ensembl" id="ENSSHAT00000007509.2">
    <property type="protein sequence ID" value="ENSSHAP00000007447.2"/>
    <property type="gene ID" value="ENSSHAG00000006472.2"/>
</dbReference>
<dbReference type="FunFam" id="1.20.1070.10:FF:000760">
    <property type="entry name" value="Adhesion G protein-coupled receptor G4"/>
    <property type="match status" value="1"/>
</dbReference>
<dbReference type="HOGENOM" id="CLU_002753_3_7_1"/>
<keyword evidence="3 7" id="KW-1133">Transmembrane helix</keyword>
<evidence type="ECO:0000259" key="9">
    <source>
        <dbReference type="PROSITE" id="PS50261"/>
    </source>
</evidence>
<keyword evidence="4 7" id="KW-0472">Membrane</keyword>